<evidence type="ECO:0000313" key="1">
    <source>
        <dbReference type="EMBL" id="GGX12660.1"/>
    </source>
</evidence>
<accession>A0ABQ2XEG8</accession>
<comment type="caution">
    <text evidence="1">The sequence shown here is derived from an EMBL/GenBank/DDBJ whole genome shotgun (WGS) entry which is preliminary data.</text>
</comment>
<name>A0ABQ2XEG8_9BURK</name>
<sequence length="119" mass="13344">MGVSMLNNKSLRLTVLSAVIAFLGMMINANAMQMERQFPIDVKRGKLSTTALAELVIDGKLRQHTPALRIYSEDNLTLTLASVDVRNIVINYVENEFGEIQKIWVLTAEEARQALPKKN</sequence>
<protein>
    <submittedName>
        <fullName evidence="1">Uncharacterized protein</fullName>
    </submittedName>
</protein>
<gene>
    <name evidence="1" type="ORF">GCM10011282_18400</name>
</gene>
<dbReference type="Proteomes" id="UP000620127">
    <property type="component" value="Unassembled WGS sequence"/>
</dbReference>
<organism evidence="1 2">
    <name type="scientific">Undibacterium macrobrachii</name>
    <dbReference type="NCBI Taxonomy" id="1119058"/>
    <lineage>
        <taxon>Bacteria</taxon>
        <taxon>Pseudomonadati</taxon>
        <taxon>Pseudomonadota</taxon>
        <taxon>Betaproteobacteria</taxon>
        <taxon>Burkholderiales</taxon>
        <taxon>Oxalobacteraceae</taxon>
        <taxon>Undibacterium</taxon>
    </lineage>
</organism>
<evidence type="ECO:0000313" key="2">
    <source>
        <dbReference type="Proteomes" id="UP000620127"/>
    </source>
</evidence>
<keyword evidence="2" id="KW-1185">Reference proteome</keyword>
<proteinExistence type="predicted"/>
<reference evidence="2" key="1">
    <citation type="journal article" date="2019" name="Int. J. Syst. Evol. Microbiol.">
        <title>The Global Catalogue of Microorganisms (GCM) 10K type strain sequencing project: providing services to taxonomists for standard genome sequencing and annotation.</title>
        <authorList>
            <consortium name="The Broad Institute Genomics Platform"/>
            <consortium name="The Broad Institute Genome Sequencing Center for Infectious Disease"/>
            <person name="Wu L."/>
            <person name="Ma J."/>
        </authorList>
    </citation>
    <scope>NUCLEOTIDE SEQUENCE [LARGE SCALE GENOMIC DNA]</scope>
    <source>
        <strain evidence="2">KCTC 23916</strain>
    </source>
</reference>
<dbReference type="EMBL" id="BMYT01000003">
    <property type="protein sequence ID" value="GGX12660.1"/>
    <property type="molecule type" value="Genomic_DNA"/>
</dbReference>